<name>A0AA35ZD26_LACSI</name>
<dbReference type="EMBL" id="OX465082">
    <property type="protein sequence ID" value="CAI9289924.1"/>
    <property type="molecule type" value="Genomic_DNA"/>
</dbReference>
<dbReference type="Gene3D" id="3.40.50.11500">
    <property type="match status" value="1"/>
</dbReference>
<sequence>MGMQQLQDNLCSVANKVLTIFTGALLEKQIVFVCSNLVLQNDMVDFLDAPVPFAVGVKHKTDEAQSKLANVIFANANKNQLGLVIDLINMSRYYSMNDWKKEGIKYVMVESRRKKTTSRLEQQLAE</sequence>
<dbReference type="PANTHER" id="PTHR15288:SF4">
    <property type="entry name" value="OS02G0777100 PROTEIN"/>
    <property type="match status" value="1"/>
</dbReference>
<accession>A0AA35ZD26</accession>
<dbReference type="AlphaFoldDB" id="A0AA35ZD26"/>
<dbReference type="InterPro" id="IPR051942">
    <property type="entry name" value="DENN_domain_containing_2"/>
</dbReference>
<reference evidence="1" key="1">
    <citation type="submission" date="2023-04" db="EMBL/GenBank/DDBJ databases">
        <authorList>
            <person name="Vijverberg K."/>
            <person name="Xiong W."/>
            <person name="Schranz E."/>
        </authorList>
    </citation>
    <scope>NUCLEOTIDE SEQUENCE</scope>
</reference>
<evidence type="ECO:0000313" key="1">
    <source>
        <dbReference type="EMBL" id="CAI9289924.1"/>
    </source>
</evidence>
<organism evidence="1 2">
    <name type="scientific">Lactuca saligna</name>
    <name type="common">Willowleaf lettuce</name>
    <dbReference type="NCBI Taxonomy" id="75948"/>
    <lineage>
        <taxon>Eukaryota</taxon>
        <taxon>Viridiplantae</taxon>
        <taxon>Streptophyta</taxon>
        <taxon>Embryophyta</taxon>
        <taxon>Tracheophyta</taxon>
        <taxon>Spermatophyta</taxon>
        <taxon>Magnoliopsida</taxon>
        <taxon>eudicotyledons</taxon>
        <taxon>Gunneridae</taxon>
        <taxon>Pentapetalae</taxon>
        <taxon>asterids</taxon>
        <taxon>campanulids</taxon>
        <taxon>Asterales</taxon>
        <taxon>Asteraceae</taxon>
        <taxon>Cichorioideae</taxon>
        <taxon>Cichorieae</taxon>
        <taxon>Lactucinae</taxon>
        <taxon>Lactuca</taxon>
    </lineage>
</organism>
<dbReference type="InterPro" id="IPR043153">
    <property type="entry name" value="DENN_C"/>
</dbReference>
<proteinExistence type="predicted"/>
<protein>
    <submittedName>
        <fullName evidence="1">Uncharacterized protein</fullName>
    </submittedName>
</protein>
<gene>
    <name evidence="1" type="ORF">LSALG_LOCUS29142</name>
</gene>
<dbReference type="Proteomes" id="UP001177003">
    <property type="component" value="Chromosome 6"/>
</dbReference>
<keyword evidence="2" id="KW-1185">Reference proteome</keyword>
<dbReference type="PANTHER" id="PTHR15288">
    <property type="entry name" value="DENN DOMAIN-CONTAINING PROTEIN 2"/>
    <property type="match status" value="1"/>
</dbReference>
<evidence type="ECO:0000313" key="2">
    <source>
        <dbReference type="Proteomes" id="UP001177003"/>
    </source>
</evidence>